<dbReference type="EMBL" id="CAJNOT010000088">
    <property type="protein sequence ID" value="CAF0831122.1"/>
    <property type="molecule type" value="Genomic_DNA"/>
</dbReference>
<dbReference type="PANTHER" id="PTHR13336:SF3">
    <property type="entry name" value="OCIA DOMAIN-CONTAINING PROTEIN 1"/>
    <property type="match status" value="1"/>
</dbReference>
<evidence type="ECO:0000259" key="2">
    <source>
        <dbReference type="Pfam" id="PF07051"/>
    </source>
</evidence>
<feature type="compositionally biased region" description="Polar residues" evidence="1">
    <location>
        <begin position="816"/>
        <end position="839"/>
    </location>
</feature>
<feature type="compositionally biased region" description="Low complexity" evidence="1">
    <location>
        <begin position="462"/>
        <end position="474"/>
    </location>
</feature>
<reference evidence="3" key="1">
    <citation type="submission" date="2021-02" db="EMBL/GenBank/DDBJ databases">
        <authorList>
            <person name="Nowell W R."/>
        </authorList>
    </citation>
    <scope>NUCLEOTIDE SEQUENCE</scope>
</reference>
<feature type="compositionally biased region" description="Low complexity" evidence="1">
    <location>
        <begin position="376"/>
        <end position="399"/>
    </location>
</feature>
<comment type="caution">
    <text evidence="3">The sequence shown here is derived from an EMBL/GenBank/DDBJ whole genome shotgun (WGS) entry which is preliminary data.</text>
</comment>
<feature type="compositionally biased region" description="Polar residues" evidence="1">
    <location>
        <begin position="793"/>
        <end position="805"/>
    </location>
</feature>
<dbReference type="Proteomes" id="UP000663864">
    <property type="component" value="Unassembled WGS sequence"/>
</dbReference>
<evidence type="ECO:0000313" key="4">
    <source>
        <dbReference type="Proteomes" id="UP000663864"/>
    </source>
</evidence>
<dbReference type="Pfam" id="PF07051">
    <property type="entry name" value="OCIA"/>
    <property type="match status" value="1"/>
</dbReference>
<feature type="region of interest" description="Disordered" evidence="1">
    <location>
        <begin position="316"/>
        <end position="340"/>
    </location>
</feature>
<sequence length="847" mass="94694">MTDQCSVSMVDSTRSMSFETSTLLTTSTINALHFPGLTISGISDIGSSRPTSFISDNTGMCESMIESYSSVGGQDETILTNHTNILQLDTSITNNNFKIEKKDSITQKKRRSRKSQYDASIDAILSLDKIEPVNLFDELNEADDAWLYEVPKTEHKNDPITDNIFSWVHKEFKTNDIQASKHRLLCKLDDMSHARTIRSLSCHNFVDNQKIDNVKRSLTEQQVNSDSVIKNDNNDLFNRFIDELNDDKHFYNCFNDSFLFQTIIDEHHLIERYSSLNSLDCDIIISYKPVKSGRSKSPLHTKSPLFKENINIRSISPANGNYTNHSTGTTTIRSRDTSREPERVPLDYTDVEVMAKVQLENLRQAERQGPLFKRFGGSNASLASTSSGTSLSTSNRTGTKPPVAPKSIITRNGVKPNNNRASNMQTNTTTKTNGYNVSTVTQPKSSVTSTTRASVLPPNSANNNRTRPLTNRPTQVYRGSQTSYNNNNNNHNPKAPVTASSSVERNSKKPTNGFGSTFTTKEFASNENGLLTDVSNKPLIAPIRSQVGPQRRTILPHSSTYSAGERVPSSSSSSMNTTTSRQTILPRSSSSTLSKERKSGIPTVGKQQKSSTTTVTRPTSSNFRLTKEESALMDECRRTSFWYRSAPLMAITTAFMTYRRVNNPVVPKFYGLKLTGAIFGAYLLGKLAYIPECRKMVLERLPNSNLAHSFDSKPYNMISDMAEPPEIVSKSATTNIFGTHNAQKEEDQQDDIIPPSDTTDKNNPRRYVTYDELRQKNRTEHALKFSGTKVRNDTPSTNTPTNIPVQDNRKLAPLPINTNERISNSITTNPPKRSTTRKNQYGDEVYE</sequence>
<evidence type="ECO:0000313" key="3">
    <source>
        <dbReference type="EMBL" id="CAF0831122.1"/>
    </source>
</evidence>
<dbReference type="GO" id="GO:0005768">
    <property type="term" value="C:endosome"/>
    <property type="evidence" value="ECO:0007669"/>
    <property type="project" value="TreeGrafter"/>
</dbReference>
<organism evidence="3 4">
    <name type="scientific">Rotaria sordida</name>
    <dbReference type="NCBI Taxonomy" id="392033"/>
    <lineage>
        <taxon>Eukaryota</taxon>
        <taxon>Metazoa</taxon>
        <taxon>Spiralia</taxon>
        <taxon>Gnathifera</taxon>
        <taxon>Rotifera</taxon>
        <taxon>Eurotatoria</taxon>
        <taxon>Bdelloidea</taxon>
        <taxon>Philodinida</taxon>
        <taxon>Philodinidae</taxon>
        <taxon>Rotaria</taxon>
    </lineage>
</organism>
<proteinExistence type="predicted"/>
<feature type="compositionally biased region" description="Low complexity" evidence="1">
    <location>
        <begin position="569"/>
        <end position="580"/>
    </location>
</feature>
<dbReference type="PANTHER" id="PTHR13336">
    <property type="entry name" value="OVARIAN CARCINOMA IMMUNOREACTIVE ANTIGEN"/>
    <property type="match status" value="1"/>
</dbReference>
<evidence type="ECO:0000256" key="1">
    <source>
        <dbReference type="SAM" id="MobiDB-lite"/>
    </source>
</evidence>
<feature type="domain" description="OCIA" evidence="2">
    <location>
        <begin position="622"/>
        <end position="704"/>
    </location>
</feature>
<dbReference type="InterPro" id="IPR009764">
    <property type="entry name" value="OCIA_dom"/>
</dbReference>
<name>A0A813V0Z0_9BILA</name>
<protein>
    <recommendedName>
        <fullName evidence="2">OCIA domain-containing protein</fullName>
    </recommendedName>
</protein>
<feature type="compositionally biased region" description="Polar residues" evidence="1">
    <location>
        <begin position="415"/>
        <end position="461"/>
    </location>
</feature>
<feature type="compositionally biased region" description="Low complexity" evidence="1">
    <location>
        <begin position="610"/>
        <end position="621"/>
    </location>
</feature>
<feature type="region of interest" description="Disordered" evidence="1">
    <location>
        <begin position="784"/>
        <end position="847"/>
    </location>
</feature>
<feature type="compositionally biased region" description="Polar residues" evidence="1">
    <location>
        <begin position="498"/>
        <end position="520"/>
    </location>
</feature>
<feature type="compositionally biased region" description="Polar residues" evidence="1">
    <location>
        <begin position="316"/>
        <end position="332"/>
    </location>
</feature>
<dbReference type="AlphaFoldDB" id="A0A813V0Z0"/>
<feature type="region of interest" description="Disordered" evidence="1">
    <location>
        <begin position="373"/>
        <end position="520"/>
    </location>
</feature>
<feature type="region of interest" description="Disordered" evidence="1">
    <location>
        <begin position="740"/>
        <end position="764"/>
    </location>
</feature>
<accession>A0A813V0Z0</accession>
<dbReference type="InterPro" id="IPR040187">
    <property type="entry name" value="OCAD1/2"/>
</dbReference>
<gene>
    <name evidence="3" type="ORF">ZHD862_LOCUS3883</name>
</gene>
<feature type="region of interest" description="Disordered" evidence="1">
    <location>
        <begin position="542"/>
        <end position="621"/>
    </location>
</feature>